<keyword evidence="5" id="KW-1185">Reference proteome</keyword>
<dbReference type="GO" id="GO:0016746">
    <property type="term" value="F:acyltransferase activity"/>
    <property type="evidence" value="ECO:0007669"/>
    <property type="project" value="UniProtKB-KW"/>
</dbReference>
<organism evidence="4 5">
    <name type="scientific">Ollibium composti</name>
    <dbReference type="NCBI Taxonomy" id="2675109"/>
    <lineage>
        <taxon>Bacteria</taxon>
        <taxon>Pseudomonadati</taxon>
        <taxon>Pseudomonadota</taxon>
        <taxon>Alphaproteobacteria</taxon>
        <taxon>Hyphomicrobiales</taxon>
        <taxon>Phyllobacteriaceae</taxon>
        <taxon>Ollibium</taxon>
    </lineage>
</organism>
<feature type="transmembrane region" description="Helical" evidence="1">
    <location>
        <begin position="148"/>
        <end position="164"/>
    </location>
</feature>
<feature type="transmembrane region" description="Helical" evidence="1">
    <location>
        <begin position="171"/>
        <end position="190"/>
    </location>
</feature>
<feature type="transmembrane region" description="Helical" evidence="1">
    <location>
        <begin position="78"/>
        <end position="97"/>
    </location>
</feature>
<dbReference type="Proteomes" id="UP000306441">
    <property type="component" value="Unassembled WGS sequence"/>
</dbReference>
<keyword evidence="4" id="KW-0012">Acyltransferase</keyword>
<dbReference type="Pfam" id="PF01757">
    <property type="entry name" value="Acyl_transf_3"/>
    <property type="match status" value="1"/>
</dbReference>
<evidence type="ECO:0000313" key="4">
    <source>
        <dbReference type="EMBL" id="THF59134.1"/>
    </source>
</evidence>
<gene>
    <name evidence="4" type="ORF">E6C48_05680</name>
</gene>
<dbReference type="SUPFAM" id="SSF52266">
    <property type="entry name" value="SGNH hydrolase"/>
    <property type="match status" value="1"/>
</dbReference>
<dbReference type="PANTHER" id="PTHR23028">
    <property type="entry name" value="ACETYLTRANSFERASE"/>
    <property type="match status" value="1"/>
</dbReference>
<feature type="transmembrane region" description="Helical" evidence="1">
    <location>
        <begin position="348"/>
        <end position="366"/>
    </location>
</feature>
<feature type="transmembrane region" description="Helical" evidence="1">
    <location>
        <begin position="288"/>
        <end position="307"/>
    </location>
</feature>
<dbReference type="Pfam" id="PF19040">
    <property type="entry name" value="SGNH"/>
    <property type="match status" value="1"/>
</dbReference>
<dbReference type="InterPro" id="IPR043968">
    <property type="entry name" value="SGNH"/>
</dbReference>
<feature type="transmembrane region" description="Helical" evidence="1">
    <location>
        <begin position="313"/>
        <end position="336"/>
    </location>
</feature>
<comment type="caution">
    <text evidence="4">The sequence shown here is derived from an EMBL/GenBank/DDBJ whole genome shotgun (WGS) entry which is preliminary data.</text>
</comment>
<evidence type="ECO:0000259" key="2">
    <source>
        <dbReference type="Pfam" id="PF01757"/>
    </source>
</evidence>
<proteinExistence type="predicted"/>
<dbReference type="RefSeq" id="WP_136354901.1">
    <property type="nucleotide sequence ID" value="NZ_SSNY01000002.1"/>
</dbReference>
<keyword evidence="1" id="KW-0812">Transmembrane</keyword>
<feature type="domain" description="SGNH" evidence="3">
    <location>
        <begin position="397"/>
        <end position="625"/>
    </location>
</feature>
<evidence type="ECO:0000313" key="5">
    <source>
        <dbReference type="Proteomes" id="UP000306441"/>
    </source>
</evidence>
<name>A0ABY2QDA9_9HYPH</name>
<feature type="transmembrane region" description="Helical" evidence="1">
    <location>
        <begin position="228"/>
        <end position="244"/>
    </location>
</feature>
<dbReference type="PANTHER" id="PTHR23028:SF53">
    <property type="entry name" value="ACYL_TRANSF_3 DOMAIN-CONTAINING PROTEIN"/>
    <property type="match status" value="1"/>
</dbReference>
<dbReference type="EMBL" id="SSNY01000002">
    <property type="protein sequence ID" value="THF59134.1"/>
    <property type="molecule type" value="Genomic_DNA"/>
</dbReference>
<feature type="transmembrane region" description="Helical" evidence="1">
    <location>
        <begin position="196"/>
        <end position="216"/>
    </location>
</feature>
<dbReference type="InterPro" id="IPR002656">
    <property type="entry name" value="Acyl_transf_3_dom"/>
</dbReference>
<sequence length="640" mass="70419">MTRSFDYRPDIDGLRAVAVLSVIAFHYWRTVLPGGFAGVDIFFVISGYLITRQLVTDNESTGFASNIVNFYGRRIRRIFPALILVLTATLIAGWFFLVPSDYISLSASARYSAVGAGNLYFYWNTGYFDRAAELLPLLHTWSLGVEEQYYLFWPALLFALLHLTGRRMHIVASFLAFAVVAGLALTAHMATRDPKAAFFLPHARAWELAVGALVALLPPISNHTASEAFGIIGMILIAATLFLLPGNDAATGLSLAPSVIGAALLVWPRATSRTGAFLALPPLRRIGLISYSLYLWHWPILVFYRLANAEEFPAFNTAMALIGLTFALSILSYRFVEQPMRRLSVRRTATLSIAAALATVGVAFVIKQAAGFPFRLPPTAAVLANGATDYSQHRPNCHRTDKFNPPLSESCKYGDQSATPSVAAWGDSHAVEIADALGEIAARRGLALTNMTYTSCPPAQSFHSPLQVGCEAFNRKALDYLVSNTSVTTVIMAANYDLYSENRDQFWSGFEQSVAKLSEAGKRVFILGPHPQVDFSLPQNAARIAMTNSDPRIDIPLNRFIHQYAEVNEILDRWRSRYPGVTIFDPSQILCDTVKCSLIIDGHAVLADTDHFSMFAARRVAKLLAKQLWPLDNEAIAGQP</sequence>
<feature type="domain" description="Acyltransferase 3" evidence="2">
    <location>
        <begin position="10"/>
        <end position="333"/>
    </location>
</feature>
<evidence type="ECO:0000256" key="1">
    <source>
        <dbReference type="SAM" id="Phobius"/>
    </source>
</evidence>
<keyword evidence="1" id="KW-0472">Membrane</keyword>
<keyword evidence="1" id="KW-1133">Transmembrane helix</keyword>
<reference evidence="4 5" key="1">
    <citation type="submission" date="2019-04" db="EMBL/GenBank/DDBJ databases">
        <title>Mesorhizobium composti sp. nov., isolated from compost.</title>
        <authorList>
            <person name="Lin S.-Y."/>
            <person name="Hameed A."/>
            <person name="Hsieh Y.-T."/>
            <person name="Young C.-C."/>
        </authorList>
    </citation>
    <scope>NUCLEOTIDE SEQUENCE [LARGE SCALE GENOMIC DNA]</scope>
    <source>
        <strain evidence="4 5">CC-YTH430</strain>
    </source>
</reference>
<protein>
    <submittedName>
        <fullName evidence="4">Acyltransferase</fullName>
    </submittedName>
</protein>
<dbReference type="InterPro" id="IPR050879">
    <property type="entry name" value="Acyltransferase_3"/>
</dbReference>
<feature type="transmembrane region" description="Helical" evidence="1">
    <location>
        <begin position="34"/>
        <end position="51"/>
    </location>
</feature>
<keyword evidence="4" id="KW-0808">Transferase</keyword>
<accession>A0ABY2QDA9</accession>
<evidence type="ECO:0000259" key="3">
    <source>
        <dbReference type="Pfam" id="PF19040"/>
    </source>
</evidence>
<feature type="transmembrane region" description="Helical" evidence="1">
    <location>
        <begin position="250"/>
        <end position="267"/>
    </location>
</feature>